<keyword evidence="1" id="KW-0472">Membrane</keyword>
<proteinExistence type="predicted"/>
<accession>A0ABN7R7J6</accession>
<comment type="caution">
    <text evidence="4">The sequence shown here is derived from an EMBL/GenBank/DDBJ whole genome shotgun (WGS) entry which is preliminary data.</text>
</comment>
<sequence>MMFRLFADYPPVNREAWCFIMKNYKDYNLEDFLLDDSFRLWITRQDGSTSDLWERIAREYPDKKVIMQQAGDLIRSWKAHSAGVSDSELEEQVQRILETTTSKQPEQKPVTMLSRWFAMAAAVAVVGFGIGWYAWTGSPEKHTAVAYSDYVAKTSLPMKEMINTSNNIMLLTLPEGSKVKLHPKGRISYPAQFVHDKKREVYLSGEAFFDVVKDAQNPFFVYANGLVTRVLGTSFRVKTTSTNVEVLVSSGRVSVLPIKDIDHPGDHNAELLLTPNQQAIFSVKDHLISKSITNMPLELIKPDPEDGFVFENQPVSKIFSALEKVYGIPIIYDASVMENCSLRVELSHEPFFVKLDVITQTIGAAYRVSDGQVIVTSEGCN</sequence>
<dbReference type="PANTHER" id="PTHR30273:SF2">
    <property type="entry name" value="PROTEIN FECR"/>
    <property type="match status" value="1"/>
</dbReference>
<feature type="transmembrane region" description="Helical" evidence="1">
    <location>
        <begin position="116"/>
        <end position="135"/>
    </location>
</feature>
<feature type="domain" description="FecR protein" evidence="2">
    <location>
        <begin position="163"/>
        <end position="253"/>
    </location>
</feature>
<dbReference type="Gene3D" id="3.55.50.30">
    <property type="match status" value="1"/>
</dbReference>
<protein>
    <recommendedName>
        <fullName evidence="6">FecR family protein</fullName>
    </recommendedName>
</protein>
<name>A0ABN7R7J6_9BACT</name>
<gene>
    <name evidence="4" type="ORF">DYBT9623_02120</name>
</gene>
<evidence type="ECO:0000313" key="4">
    <source>
        <dbReference type="EMBL" id="CAG5069384.1"/>
    </source>
</evidence>
<dbReference type="InterPro" id="IPR006860">
    <property type="entry name" value="FecR"/>
</dbReference>
<dbReference type="Proteomes" id="UP000679725">
    <property type="component" value="Unassembled WGS sequence"/>
</dbReference>
<organism evidence="4 5">
    <name type="scientific">Dyadobacter linearis</name>
    <dbReference type="NCBI Taxonomy" id="2823330"/>
    <lineage>
        <taxon>Bacteria</taxon>
        <taxon>Pseudomonadati</taxon>
        <taxon>Bacteroidota</taxon>
        <taxon>Cytophagia</taxon>
        <taxon>Cytophagales</taxon>
        <taxon>Spirosomataceae</taxon>
        <taxon>Dyadobacter</taxon>
    </lineage>
</organism>
<reference evidence="4 5" key="1">
    <citation type="submission" date="2021-04" db="EMBL/GenBank/DDBJ databases">
        <authorList>
            <person name="Rodrigo-Torres L."/>
            <person name="Arahal R. D."/>
            <person name="Lucena T."/>
        </authorList>
    </citation>
    <scope>NUCLEOTIDE SEQUENCE [LARGE SCALE GENOMIC DNA]</scope>
    <source>
        <strain evidence="4 5">CECT 9623</strain>
    </source>
</reference>
<evidence type="ECO:0000259" key="2">
    <source>
        <dbReference type="Pfam" id="PF04773"/>
    </source>
</evidence>
<dbReference type="Pfam" id="PF04773">
    <property type="entry name" value="FecR"/>
    <property type="match status" value="1"/>
</dbReference>
<dbReference type="EMBL" id="CAJRAU010000002">
    <property type="protein sequence ID" value="CAG5069384.1"/>
    <property type="molecule type" value="Genomic_DNA"/>
</dbReference>
<keyword evidence="1" id="KW-1133">Transmembrane helix</keyword>
<dbReference type="Gene3D" id="2.60.120.1440">
    <property type="match status" value="1"/>
</dbReference>
<evidence type="ECO:0008006" key="6">
    <source>
        <dbReference type="Google" id="ProtNLM"/>
    </source>
</evidence>
<dbReference type="PANTHER" id="PTHR30273">
    <property type="entry name" value="PERIPLASMIC SIGNAL SENSOR AND SIGMA FACTOR ACTIVATOR FECR-RELATED"/>
    <property type="match status" value="1"/>
</dbReference>
<dbReference type="InterPro" id="IPR032508">
    <property type="entry name" value="FecR_C"/>
</dbReference>
<evidence type="ECO:0000313" key="5">
    <source>
        <dbReference type="Proteomes" id="UP000679725"/>
    </source>
</evidence>
<feature type="domain" description="Protein FecR C-terminal" evidence="3">
    <location>
        <begin position="308"/>
        <end position="375"/>
    </location>
</feature>
<evidence type="ECO:0000256" key="1">
    <source>
        <dbReference type="SAM" id="Phobius"/>
    </source>
</evidence>
<keyword evidence="5" id="KW-1185">Reference proteome</keyword>
<dbReference type="InterPro" id="IPR012373">
    <property type="entry name" value="Ferrdict_sens_TM"/>
</dbReference>
<evidence type="ECO:0000259" key="3">
    <source>
        <dbReference type="Pfam" id="PF16344"/>
    </source>
</evidence>
<dbReference type="Pfam" id="PF16344">
    <property type="entry name" value="FecR_C"/>
    <property type="match status" value="1"/>
</dbReference>
<keyword evidence="1" id="KW-0812">Transmembrane</keyword>